<dbReference type="RefSeq" id="XP_023166171.2">
    <property type="nucleotide sequence ID" value="XM_023310403.2"/>
</dbReference>
<dbReference type="InterPro" id="IPR008974">
    <property type="entry name" value="TRAF-like"/>
</dbReference>
<dbReference type="Pfam" id="PF00651">
    <property type="entry name" value="BTB"/>
    <property type="match status" value="1"/>
</dbReference>
<sequence length="261" mass="30324">MQFPTEKSNKLKWRLKLELIRKEDNAPDYFKLTLDRNEYFFEQAKIICSIMNHEETEQRKLCKVISNKPICFEPFIYCSKLFDAEKDYLPNDQLTICCQIRLLTDTVCTCGTANPIKVPENKVAEDFGKLFNNEQFSDVKLMSNGHKIYAHKNILSARSQFFEAMFQKEPQDCVILNDMDAKIMMALVRFIYTDEVTNLDKHDKQLLEAAHKFKLAKLKALSTYTSSNQNFSKPGWNTLQQLRLEPVPNKAQKPLISGGNF</sequence>
<dbReference type="InterPro" id="IPR000210">
    <property type="entry name" value="BTB/POZ_dom"/>
</dbReference>
<evidence type="ECO:0000313" key="3">
    <source>
        <dbReference type="RefSeq" id="XP_023166171.2"/>
    </source>
</evidence>
<dbReference type="InterPro" id="IPR011333">
    <property type="entry name" value="SKP1/BTB/POZ_sf"/>
</dbReference>
<name>A0A6J1LR55_DROHY</name>
<dbReference type="KEGG" id="dhe:111596265"/>
<feature type="domain" description="BTB" evidence="1">
    <location>
        <begin position="137"/>
        <end position="200"/>
    </location>
</feature>
<dbReference type="SUPFAM" id="SSF54695">
    <property type="entry name" value="POZ domain"/>
    <property type="match status" value="1"/>
</dbReference>
<organism evidence="2 3">
    <name type="scientific">Drosophila hydei</name>
    <name type="common">Fruit fly</name>
    <dbReference type="NCBI Taxonomy" id="7224"/>
    <lineage>
        <taxon>Eukaryota</taxon>
        <taxon>Metazoa</taxon>
        <taxon>Ecdysozoa</taxon>
        <taxon>Arthropoda</taxon>
        <taxon>Hexapoda</taxon>
        <taxon>Insecta</taxon>
        <taxon>Pterygota</taxon>
        <taxon>Neoptera</taxon>
        <taxon>Endopterygota</taxon>
        <taxon>Diptera</taxon>
        <taxon>Brachycera</taxon>
        <taxon>Muscomorpha</taxon>
        <taxon>Ephydroidea</taxon>
        <taxon>Drosophilidae</taxon>
        <taxon>Drosophila</taxon>
    </lineage>
</organism>
<keyword evidence="2" id="KW-1185">Reference proteome</keyword>
<dbReference type="SUPFAM" id="SSF49599">
    <property type="entry name" value="TRAF domain-like"/>
    <property type="match status" value="1"/>
</dbReference>
<accession>A0A6J1LR55</accession>
<dbReference type="PANTHER" id="PTHR24413">
    <property type="entry name" value="SPECKLE-TYPE POZ PROTEIN"/>
    <property type="match status" value="1"/>
</dbReference>
<evidence type="ECO:0000259" key="1">
    <source>
        <dbReference type="PROSITE" id="PS50097"/>
    </source>
</evidence>
<dbReference type="GeneID" id="111596265"/>
<reference evidence="3" key="1">
    <citation type="submission" date="2025-08" db="UniProtKB">
        <authorList>
            <consortium name="RefSeq"/>
        </authorList>
    </citation>
    <scope>IDENTIFICATION</scope>
    <source>
        <strain evidence="3">15085-1641.00</strain>
        <tissue evidence="3">Whole body</tissue>
    </source>
</reference>
<protein>
    <submittedName>
        <fullName evidence="3">Speckle-type POZ protein-like</fullName>
    </submittedName>
</protein>
<dbReference type="OrthoDB" id="6359816at2759"/>
<dbReference type="AlphaFoldDB" id="A0A6J1LR55"/>
<dbReference type="SMART" id="SM00225">
    <property type="entry name" value="BTB"/>
    <property type="match status" value="1"/>
</dbReference>
<gene>
    <name evidence="3" type="primary">LOC111596265</name>
</gene>
<dbReference type="PROSITE" id="PS50097">
    <property type="entry name" value="BTB"/>
    <property type="match status" value="1"/>
</dbReference>
<dbReference type="Gene3D" id="3.30.710.10">
    <property type="entry name" value="Potassium Channel Kv1.1, Chain A"/>
    <property type="match status" value="1"/>
</dbReference>
<dbReference type="OMA" id="TIMACKL"/>
<dbReference type="Gene3D" id="2.60.210.10">
    <property type="entry name" value="Apoptosis, Tumor Necrosis Factor Receptor Associated Protein 2, Chain A"/>
    <property type="match status" value="1"/>
</dbReference>
<proteinExistence type="predicted"/>
<evidence type="ECO:0000313" key="2">
    <source>
        <dbReference type="Proteomes" id="UP000504633"/>
    </source>
</evidence>
<dbReference type="Proteomes" id="UP000504633">
    <property type="component" value="Unplaced"/>
</dbReference>